<reference evidence="2 3" key="1">
    <citation type="submission" date="2023-03" db="EMBL/GenBank/DDBJ databases">
        <title>WGS of Gossypium arboreum.</title>
        <authorList>
            <person name="Yu D."/>
        </authorList>
    </citation>
    <scope>NUCLEOTIDE SEQUENCE [LARGE SCALE GENOMIC DNA]</scope>
    <source>
        <tissue evidence="2">Leaf</tissue>
    </source>
</reference>
<keyword evidence="3" id="KW-1185">Reference proteome</keyword>
<feature type="compositionally biased region" description="Polar residues" evidence="1">
    <location>
        <begin position="44"/>
        <end position="54"/>
    </location>
</feature>
<evidence type="ECO:0000313" key="3">
    <source>
        <dbReference type="Proteomes" id="UP001358586"/>
    </source>
</evidence>
<dbReference type="Proteomes" id="UP001358586">
    <property type="component" value="Chromosome 1"/>
</dbReference>
<protein>
    <submittedName>
        <fullName evidence="2">Uncharacterized protein</fullName>
    </submittedName>
</protein>
<sequence length="70" mass="7861">MELDLVNRGSRVVWWSILVVRRVILDGRFVHIVSDFLNKDEVSQTQSWTPTSMPTRGCGCGRGNGRSVGK</sequence>
<feature type="region of interest" description="Disordered" evidence="1">
    <location>
        <begin position="44"/>
        <end position="70"/>
    </location>
</feature>
<accession>A0ABR0R3E1</accession>
<evidence type="ECO:0000313" key="2">
    <source>
        <dbReference type="EMBL" id="KAK5845633.1"/>
    </source>
</evidence>
<feature type="compositionally biased region" description="Gly residues" evidence="1">
    <location>
        <begin position="58"/>
        <end position="70"/>
    </location>
</feature>
<organism evidence="2 3">
    <name type="scientific">Gossypium arboreum</name>
    <name type="common">Tree cotton</name>
    <name type="synonym">Gossypium nanking</name>
    <dbReference type="NCBI Taxonomy" id="29729"/>
    <lineage>
        <taxon>Eukaryota</taxon>
        <taxon>Viridiplantae</taxon>
        <taxon>Streptophyta</taxon>
        <taxon>Embryophyta</taxon>
        <taxon>Tracheophyta</taxon>
        <taxon>Spermatophyta</taxon>
        <taxon>Magnoliopsida</taxon>
        <taxon>eudicotyledons</taxon>
        <taxon>Gunneridae</taxon>
        <taxon>Pentapetalae</taxon>
        <taxon>rosids</taxon>
        <taxon>malvids</taxon>
        <taxon>Malvales</taxon>
        <taxon>Malvaceae</taxon>
        <taxon>Malvoideae</taxon>
        <taxon>Gossypium</taxon>
    </lineage>
</organism>
<gene>
    <name evidence="2" type="ORF">PVK06_001829</name>
</gene>
<name>A0ABR0R3E1_GOSAR</name>
<proteinExistence type="predicted"/>
<evidence type="ECO:0000256" key="1">
    <source>
        <dbReference type="SAM" id="MobiDB-lite"/>
    </source>
</evidence>
<dbReference type="EMBL" id="JARKNE010000001">
    <property type="protein sequence ID" value="KAK5845633.1"/>
    <property type="molecule type" value="Genomic_DNA"/>
</dbReference>
<comment type="caution">
    <text evidence="2">The sequence shown here is derived from an EMBL/GenBank/DDBJ whole genome shotgun (WGS) entry which is preliminary data.</text>
</comment>